<protein>
    <submittedName>
        <fullName evidence="5">Uncharacterized protein</fullName>
    </submittedName>
</protein>
<dbReference type="OrthoDB" id="1372046at2759"/>
<dbReference type="Proteomes" id="UP000230069">
    <property type="component" value="Unassembled WGS sequence"/>
</dbReference>
<evidence type="ECO:0000313" key="5">
    <source>
        <dbReference type="EMBL" id="PIA40217.1"/>
    </source>
</evidence>
<dbReference type="Gene3D" id="1.10.630.10">
    <property type="entry name" value="Cytochrome P450"/>
    <property type="match status" value="1"/>
</dbReference>
<dbReference type="PANTHER" id="PTHR24286">
    <property type="entry name" value="CYTOCHROME P450 26"/>
    <property type="match status" value="1"/>
</dbReference>
<dbReference type="GO" id="GO:0010295">
    <property type="term" value="F:(+)-abscisic acid 8'-hydroxylase activity"/>
    <property type="evidence" value="ECO:0007669"/>
    <property type="project" value="TreeGrafter"/>
</dbReference>
<keyword evidence="6" id="KW-1185">Reference proteome</keyword>
<dbReference type="PRINTS" id="PR00385">
    <property type="entry name" value="P450"/>
</dbReference>
<sequence length="386" mass="44271">MLTSPEAARFILVTHAHLFKPTYPKCKEQLIGPSALFYQQGDYHTRLRKFVQRSLSLKTIRNLVSDIETIAISALESLSGGHIVNTYKEMKKFSFNIGIFTIFGRLDAKYAEELKENYSILKKGYNSFPSIQAGTPYNNAVLARKRLSQTLSEIMCQRKERRLEEKDLLGRLMNATDENGDILTEDQISDNIIGVFFAAQDTTASVLTWIVKYLHDDPTLLEAVKDEQEAIYERNDRGSKPLTWAQTRDMPFTYKVIQESLRMASIISFLFREAVADVEYQGYHIPKGWKVLPLFRSIHHNPDLFADPENFNPSRFEVAPKPNTFLPFGNGVHACPGNELAKLEMFILVHHLVTKFRWEVVESHSGIECDPFPIPQHGLPARFWKE</sequence>
<dbReference type="GO" id="GO:0044550">
    <property type="term" value="P:secondary metabolite biosynthetic process"/>
    <property type="evidence" value="ECO:0007669"/>
    <property type="project" value="UniProtKB-ARBA"/>
</dbReference>
<dbReference type="FunCoup" id="A0A2G5DAH4">
    <property type="interactions" value="207"/>
</dbReference>
<dbReference type="InterPro" id="IPR002401">
    <property type="entry name" value="Cyt_P450_E_grp-I"/>
</dbReference>
<dbReference type="Pfam" id="PF00067">
    <property type="entry name" value="p450"/>
    <property type="match status" value="1"/>
</dbReference>
<dbReference type="PROSITE" id="PS00086">
    <property type="entry name" value="CYTOCHROME_P450"/>
    <property type="match status" value="1"/>
</dbReference>
<evidence type="ECO:0000256" key="3">
    <source>
        <dbReference type="PIRSR" id="PIRSR602401-1"/>
    </source>
</evidence>
<dbReference type="STRING" id="218851.A0A2G5DAH4"/>
<evidence type="ECO:0000313" key="6">
    <source>
        <dbReference type="Proteomes" id="UP000230069"/>
    </source>
</evidence>
<dbReference type="GO" id="GO:0020037">
    <property type="term" value="F:heme binding"/>
    <property type="evidence" value="ECO:0007669"/>
    <property type="project" value="InterPro"/>
</dbReference>
<dbReference type="AlphaFoldDB" id="A0A2G5DAH4"/>
<dbReference type="InterPro" id="IPR036396">
    <property type="entry name" value="Cyt_P450_sf"/>
</dbReference>
<dbReference type="PANTHER" id="PTHR24286:SF375">
    <property type="entry name" value="ABSCISIC ACID 8'-HYDROXYLASE 4-LIKE"/>
    <property type="match status" value="1"/>
</dbReference>
<reference evidence="5 6" key="1">
    <citation type="submission" date="2017-09" db="EMBL/GenBank/DDBJ databases">
        <title>WGS assembly of Aquilegia coerulea Goldsmith.</title>
        <authorList>
            <person name="Hodges S."/>
            <person name="Kramer E."/>
            <person name="Nordborg M."/>
            <person name="Tomkins J."/>
            <person name="Borevitz J."/>
            <person name="Derieg N."/>
            <person name="Yan J."/>
            <person name="Mihaltcheva S."/>
            <person name="Hayes R.D."/>
            <person name="Rokhsar D."/>
        </authorList>
    </citation>
    <scope>NUCLEOTIDE SEQUENCE [LARGE SCALE GENOMIC DNA]</scope>
    <source>
        <strain evidence="6">cv. Goldsmith</strain>
    </source>
</reference>
<keyword evidence="4" id="KW-0503">Monooxygenase</keyword>
<dbReference type="EMBL" id="KZ305042">
    <property type="protein sequence ID" value="PIA40217.1"/>
    <property type="molecule type" value="Genomic_DNA"/>
</dbReference>
<dbReference type="InParanoid" id="A0A2G5DAH4"/>
<comment type="similarity">
    <text evidence="4">Belongs to the cytochrome P450 family.</text>
</comment>
<feature type="binding site" description="axial binding residue" evidence="3">
    <location>
        <position position="335"/>
    </location>
    <ligand>
        <name>heme</name>
        <dbReference type="ChEBI" id="CHEBI:30413"/>
    </ligand>
    <ligandPart>
        <name>Fe</name>
        <dbReference type="ChEBI" id="CHEBI:18248"/>
    </ligandPart>
</feature>
<keyword evidence="4" id="KW-0560">Oxidoreductase</keyword>
<accession>A0A2G5DAH4</accession>
<keyword evidence="3 4" id="KW-0349">Heme</keyword>
<gene>
    <name evidence="5" type="ORF">AQUCO_02500130v1</name>
</gene>
<dbReference type="InterPro" id="IPR001128">
    <property type="entry name" value="Cyt_P450"/>
</dbReference>
<evidence type="ECO:0000256" key="4">
    <source>
        <dbReference type="RuleBase" id="RU000461"/>
    </source>
</evidence>
<organism evidence="5 6">
    <name type="scientific">Aquilegia coerulea</name>
    <name type="common">Rocky mountain columbine</name>
    <dbReference type="NCBI Taxonomy" id="218851"/>
    <lineage>
        <taxon>Eukaryota</taxon>
        <taxon>Viridiplantae</taxon>
        <taxon>Streptophyta</taxon>
        <taxon>Embryophyta</taxon>
        <taxon>Tracheophyta</taxon>
        <taxon>Spermatophyta</taxon>
        <taxon>Magnoliopsida</taxon>
        <taxon>Ranunculales</taxon>
        <taxon>Ranunculaceae</taxon>
        <taxon>Thalictroideae</taxon>
        <taxon>Aquilegia</taxon>
    </lineage>
</organism>
<dbReference type="GO" id="GO:0005506">
    <property type="term" value="F:iron ion binding"/>
    <property type="evidence" value="ECO:0007669"/>
    <property type="project" value="InterPro"/>
</dbReference>
<dbReference type="PRINTS" id="PR00463">
    <property type="entry name" value="EP450I"/>
</dbReference>
<name>A0A2G5DAH4_AQUCA</name>
<evidence type="ECO:0000256" key="2">
    <source>
        <dbReference type="ARBA" id="ARBA00023004"/>
    </source>
</evidence>
<dbReference type="InterPro" id="IPR017972">
    <property type="entry name" value="Cyt_P450_CS"/>
</dbReference>
<evidence type="ECO:0000256" key="1">
    <source>
        <dbReference type="ARBA" id="ARBA00022723"/>
    </source>
</evidence>
<keyword evidence="2 3" id="KW-0408">Iron</keyword>
<keyword evidence="1 3" id="KW-0479">Metal-binding</keyword>
<dbReference type="CDD" id="cd11043">
    <property type="entry name" value="CYP90-like"/>
    <property type="match status" value="1"/>
</dbReference>
<comment type="cofactor">
    <cofactor evidence="3">
        <name>heme</name>
        <dbReference type="ChEBI" id="CHEBI:30413"/>
    </cofactor>
</comment>
<dbReference type="SUPFAM" id="SSF48264">
    <property type="entry name" value="Cytochrome P450"/>
    <property type="match status" value="1"/>
</dbReference>
<proteinExistence type="inferred from homology"/>
<dbReference type="GO" id="GO:0016125">
    <property type="term" value="P:sterol metabolic process"/>
    <property type="evidence" value="ECO:0007669"/>
    <property type="project" value="TreeGrafter"/>
</dbReference>